<evidence type="ECO:0000313" key="1">
    <source>
        <dbReference type="EMBL" id="MBM7656714.1"/>
    </source>
</evidence>
<dbReference type="EMBL" id="JAFBEV010000001">
    <property type="protein sequence ID" value="MBM7656714.1"/>
    <property type="molecule type" value="Genomic_DNA"/>
</dbReference>
<evidence type="ECO:0000313" key="2">
    <source>
        <dbReference type="Proteomes" id="UP000823201"/>
    </source>
</evidence>
<reference evidence="1 2" key="1">
    <citation type="submission" date="2021-01" db="EMBL/GenBank/DDBJ databases">
        <title>Genomic Encyclopedia of Type Strains, Phase IV (KMG-IV): sequencing the most valuable type-strain genomes for metagenomic binning, comparative biology and taxonomic classification.</title>
        <authorList>
            <person name="Goeker M."/>
        </authorList>
    </citation>
    <scope>NUCLEOTIDE SEQUENCE [LARGE SCALE GENOMIC DNA]</scope>
    <source>
        <strain evidence="1 2">DSM 100968</strain>
    </source>
</reference>
<dbReference type="RefSeq" id="WP_205005070.1">
    <property type="nucleotide sequence ID" value="NZ_CBCRXA010000001.1"/>
</dbReference>
<name>A0ABS2Q4K3_9BACL</name>
<keyword evidence="2" id="KW-1185">Reference proteome</keyword>
<proteinExistence type="predicted"/>
<protein>
    <submittedName>
        <fullName evidence="1">Uncharacterized protein</fullName>
    </submittedName>
</protein>
<accession>A0ABS2Q4K3</accession>
<dbReference type="Proteomes" id="UP000823201">
    <property type="component" value="Unassembled WGS sequence"/>
</dbReference>
<organism evidence="1 2">
    <name type="scientific">Sporolactobacillus spathodeae</name>
    <dbReference type="NCBI Taxonomy" id="1465502"/>
    <lineage>
        <taxon>Bacteria</taxon>
        <taxon>Bacillati</taxon>
        <taxon>Bacillota</taxon>
        <taxon>Bacilli</taxon>
        <taxon>Bacillales</taxon>
        <taxon>Sporolactobacillaceae</taxon>
        <taxon>Sporolactobacillus</taxon>
    </lineage>
</organism>
<sequence>MMENFLFCAEMRRYKDFCTKMQRSALALCGKSSRSAIVEKGLGFAKFSEFSMYIILELKRSEEASSRSVTAEKGHGRPVCLIKNKAYDFATHSVVIFVVASTAEQINQFAL</sequence>
<comment type="caution">
    <text evidence="1">The sequence shown here is derived from an EMBL/GenBank/DDBJ whole genome shotgun (WGS) entry which is preliminary data.</text>
</comment>
<gene>
    <name evidence="1" type="ORF">JOC27_000150</name>
</gene>